<dbReference type="Proteomes" id="UP000282196">
    <property type="component" value="Unassembled WGS sequence"/>
</dbReference>
<comment type="caution">
    <text evidence="2">The sequence shown here is derived from an EMBL/GenBank/DDBJ whole genome shotgun (WGS) entry which is preliminary data.</text>
</comment>
<dbReference type="AlphaFoldDB" id="A0A388TLM1"/>
<evidence type="ECO:0000256" key="1">
    <source>
        <dbReference type="SAM" id="Coils"/>
    </source>
</evidence>
<organism evidence="2 3">
    <name type="scientific">Candidatus Termititenax dinenymphae</name>
    <dbReference type="NCBI Taxonomy" id="2218523"/>
    <lineage>
        <taxon>Bacteria</taxon>
        <taxon>Bacillati</taxon>
        <taxon>Candidatus Margulisiibacteriota</taxon>
        <taxon>Candidatus Termititenacia</taxon>
        <taxon>Candidatus Termititenacales</taxon>
        <taxon>Candidatus Termititenacaceae</taxon>
        <taxon>Candidatus Termititenax</taxon>
    </lineage>
</organism>
<dbReference type="GO" id="GO:0006355">
    <property type="term" value="P:regulation of DNA-templated transcription"/>
    <property type="evidence" value="ECO:0007669"/>
    <property type="project" value="InterPro"/>
</dbReference>
<dbReference type="Gene3D" id="1.10.1220.10">
    <property type="entry name" value="Met repressor-like"/>
    <property type="match status" value="1"/>
</dbReference>
<name>A0A388TLM1_9BACT</name>
<gene>
    <name evidence="2" type="ORF">RDn1_223</name>
</gene>
<protein>
    <submittedName>
        <fullName evidence="2">Uncharacterized protein</fullName>
    </submittedName>
</protein>
<evidence type="ECO:0000313" key="2">
    <source>
        <dbReference type="EMBL" id="GBR77564.1"/>
    </source>
</evidence>
<dbReference type="SUPFAM" id="SSF47598">
    <property type="entry name" value="Ribbon-helix-helix"/>
    <property type="match status" value="1"/>
</dbReference>
<accession>A0A388TLM1</accession>
<dbReference type="EMBL" id="BGZP01000004">
    <property type="protein sequence ID" value="GBR77564.1"/>
    <property type="molecule type" value="Genomic_DNA"/>
</dbReference>
<dbReference type="InterPro" id="IPR010985">
    <property type="entry name" value="Ribbon_hlx_hlx"/>
</dbReference>
<keyword evidence="1" id="KW-0175">Coiled coil</keyword>
<evidence type="ECO:0000313" key="3">
    <source>
        <dbReference type="Proteomes" id="UP000282196"/>
    </source>
</evidence>
<reference evidence="2 3" key="1">
    <citation type="journal article" date="2019" name="ISME J.">
        <title>Genome analyses of uncultured TG2/ZB3 bacteria in 'Margulisbacteria' specifically attached to ectosymbiotic spirochetes of protists in the termite gut.</title>
        <authorList>
            <person name="Utami Y.D."/>
            <person name="Kuwahara H."/>
            <person name="Igai K."/>
            <person name="Murakami T."/>
            <person name="Sugaya K."/>
            <person name="Morikawa T."/>
            <person name="Nagura Y."/>
            <person name="Yuki M."/>
            <person name="Deevong P."/>
            <person name="Inoue T."/>
            <person name="Kihara K."/>
            <person name="Lo N."/>
            <person name="Yamada A."/>
            <person name="Ohkuma M."/>
            <person name="Hongoh Y."/>
        </authorList>
    </citation>
    <scope>NUCLEOTIDE SEQUENCE [LARGE SCALE GENOMIC DNA]</scope>
    <source>
        <strain evidence="2">RsDinE6-01</strain>
    </source>
</reference>
<sequence>MSKILYVSDELHQSLKFLATKLGITMQDATEDAVRHWVRQMEQQEKQKEVLLNRIEQKLSTDEKRLLEAILKNRDH</sequence>
<keyword evidence="3" id="KW-1185">Reference proteome</keyword>
<proteinExistence type="predicted"/>
<dbReference type="InterPro" id="IPR013321">
    <property type="entry name" value="Arc_rbn_hlx_hlx"/>
</dbReference>
<feature type="coiled-coil region" evidence="1">
    <location>
        <begin position="34"/>
        <end position="61"/>
    </location>
</feature>